<feature type="transmembrane region" description="Helical" evidence="2">
    <location>
        <begin position="253"/>
        <end position="274"/>
    </location>
</feature>
<dbReference type="AlphaFoldDB" id="A0A835Y3W0"/>
<dbReference type="InterPro" id="IPR006029">
    <property type="entry name" value="Neurotrans-gated_channel_TM"/>
</dbReference>
<dbReference type="SUPFAM" id="SSF90112">
    <property type="entry name" value="Neurotransmitter-gated ion-channel transmembrane pore"/>
    <property type="match status" value="1"/>
</dbReference>
<evidence type="ECO:0000256" key="1">
    <source>
        <dbReference type="SAM" id="MobiDB-lite"/>
    </source>
</evidence>
<proteinExistence type="predicted"/>
<evidence type="ECO:0000256" key="2">
    <source>
        <dbReference type="SAM" id="Phobius"/>
    </source>
</evidence>
<dbReference type="EMBL" id="JAEHOE010000024">
    <property type="protein sequence ID" value="KAG2495453.1"/>
    <property type="molecule type" value="Genomic_DNA"/>
</dbReference>
<dbReference type="InterPro" id="IPR038050">
    <property type="entry name" value="Neuro_actylchol_rec"/>
</dbReference>
<dbReference type="GO" id="GO:0004888">
    <property type="term" value="F:transmembrane signaling receptor activity"/>
    <property type="evidence" value="ECO:0007669"/>
    <property type="project" value="InterPro"/>
</dbReference>
<protein>
    <recommendedName>
        <fullName evidence="3">Neurotransmitter-gated ion-channel transmembrane domain-containing protein</fullName>
    </recommendedName>
</protein>
<feature type="transmembrane region" description="Helical" evidence="2">
    <location>
        <begin position="286"/>
        <end position="305"/>
    </location>
</feature>
<feature type="transmembrane region" description="Helical" evidence="2">
    <location>
        <begin position="359"/>
        <end position="384"/>
    </location>
</feature>
<accession>A0A835Y3W0</accession>
<feature type="transmembrane region" description="Helical" evidence="2">
    <location>
        <begin position="317"/>
        <end position="339"/>
    </location>
</feature>
<reference evidence="4" key="1">
    <citation type="journal article" date="2020" name="bioRxiv">
        <title>Comparative genomics of Chlamydomonas.</title>
        <authorList>
            <person name="Craig R.J."/>
            <person name="Hasan A.R."/>
            <person name="Ness R.W."/>
            <person name="Keightley P.D."/>
        </authorList>
    </citation>
    <scope>NUCLEOTIDE SEQUENCE</scope>
    <source>
        <strain evidence="4">CCAP 11/70</strain>
    </source>
</reference>
<dbReference type="OrthoDB" id="5975154at2759"/>
<organism evidence="4 5">
    <name type="scientific">Edaphochlamys debaryana</name>
    <dbReference type="NCBI Taxonomy" id="47281"/>
    <lineage>
        <taxon>Eukaryota</taxon>
        <taxon>Viridiplantae</taxon>
        <taxon>Chlorophyta</taxon>
        <taxon>core chlorophytes</taxon>
        <taxon>Chlorophyceae</taxon>
        <taxon>CS clade</taxon>
        <taxon>Chlamydomonadales</taxon>
        <taxon>Chlamydomonadales incertae sedis</taxon>
        <taxon>Edaphochlamys</taxon>
    </lineage>
</organism>
<dbReference type="InterPro" id="IPR036719">
    <property type="entry name" value="Neuro-gated_channel_TM_sf"/>
</dbReference>
<feature type="domain" description="Neurotransmitter-gated ion-channel transmembrane" evidence="3">
    <location>
        <begin position="259"/>
        <end position="335"/>
    </location>
</feature>
<name>A0A835Y3W0_9CHLO</name>
<comment type="caution">
    <text evidence="4">The sequence shown here is derived from an EMBL/GenBank/DDBJ whole genome shotgun (WGS) entry which is preliminary data.</text>
</comment>
<dbReference type="Gene3D" id="1.20.58.390">
    <property type="entry name" value="Neurotransmitter-gated ion-channel transmembrane domain"/>
    <property type="match status" value="1"/>
</dbReference>
<keyword evidence="5" id="KW-1185">Reference proteome</keyword>
<dbReference type="PANTHER" id="PTHR18945">
    <property type="entry name" value="NEUROTRANSMITTER GATED ION CHANNEL"/>
    <property type="match status" value="1"/>
</dbReference>
<keyword evidence="2" id="KW-0472">Membrane</keyword>
<feature type="region of interest" description="Disordered" evidence="1">
    <location>
        <begin position="109"/>
        <end position="179"/>
    </location>
</feature>
<dbReference type="InterPro" id="IPR006201">
    <property type="entry name" value="Neur_channel"/>
</dbReference>
<dbReference type="Pfam" id="PF02932">
    <property type="entry name" value="Neur_chan_memb"/>
    <property type="match status" value="1"/>
</dbReference>
<gene>
    <name evidence="4" type="ORF">HYH03_006399</name>
</gene>
<keyword evidence="2" id="KW-0812">Transmembrane</keyword>
<dbReference type="GO" id="GO:0005216">
    <property type="term" value="F:monoatomic ion channel activity"/>
    <property type="evidence" value="ECO:0007669"/>
    <property type="project" value="InterPro"/>
</dbReference>
<dbReference type="Proteomes" id="UP000612055">
    <property type="component" value="Unassembled WGS sequence"/>
</dbReference>
<evidence type="ECO:0000313" key="5">
    <source>
        <dbReference type="Proteomes" id="UP000612055"/>
    </source>
</evidence>
<feature type="compositionally biased region" description="Basic and acidic residues" evidence="1">
    <location>
        <begin position="160"/>
        <end position="169"/>
    </location>
</feature>
<dbReference type="GO" id="GO:0016020">
    <property type="term" value="C:membrane"/>
    <property type="evidence" value="ECO:0007669"/>
    <property type="project" value="InterPro"/>
</dbReference>
<evidence type="ECO:0000313" key="4">
    <source>
        <dbReference type="EMBL" id="KAG2495453.1"/>
    </source>
</evidence>
<feature type="compositionally biased region" description="Low complexity" evidence="1">
    <location>
        <begin position="127"/>
        <end position="153"/>
    </location>
</feature>
<keyword evidence="2" id="KW-1133">Transmembrane helix</keyword>
<sequence length="417" mass="44368">MATAALGGLVSPAPRGWLEYAGASGDYTGGTFKQAAKAQVGDPSVDVGRARVIPSPVTPHARVAVYTRYVVRATFMEPMELRQFPMDVQRLHIRAALWHCPEAVGSTPLSATAGSVDGAPSAPTTKPAEGPWAGEPGPSAALGARGAASLVASPQGGRGGRGEPPREEGPGGGIGEASGAAAVASAAPGRCRTVKLERGSSLIYKEAFVLRDAWELYDHVVLKQGLTRAERNDDYVRFTTLTEYVCVRRKLGFYWWNICMPIFLLVFIAFASFVLDTSALPDRLNLTVVVLLTLVAFKLVVAQSLPATSYLTLMDVYTVTAFLFVFLVALQNLVAYVLYKADDGTSLAGTRDRADVFNLWSGAALVVAWGVLHGVVLPGAVASLRGWQRLHAQRDDGDEEADKVLEESPLVAGVEAL</sequence>
<evidence type="ECO:0000259" key="3">
    <source>
        <dbReference type="Pfam" id="PF02932"/>
    </source>
</evidence>